<keyword evidence="3" id="KW-1185">Reference proteome</keyword>
<dbReference type="EMBL" id="CVTD020000015">
    <property type="protein sequence ID" value="CRZ34579.1"/>
    <property type="molecule type" value="Genomic_DNA"/>
</dbReference>
<keyword evidence="1" id="KW-0175">Coiled coil</keyword>
<dbReference type="Proteomes" id="UP000236497">
    <property type="component" value="Unassembled WGS sequence"/>
</dbReference>
<dbReference type="AlphaFoldDB" id="A0A0H5SGJ9"/>
<proteinExistence type="predicted"/>
<accession>A0A0H5SGJ9</accession>
<reference evidence="2 3" key="1">
    <citation type="submission" date="2015-06" db="EMBL/GenBank/DDBJ databases">
        <authorList>
            <person name="Wibberg Daniel"/>
        </authorList>
    </citation>
    <scope>NUCLEOTIDE SEQUENCE [LARGE SCALE GENOMIC DNA]</scope>
    <source>
        <strain evidence="2 3">T3/55T</strain>
    </source>
</reference>
<organism evidence="2 3">
    <name type="scientific">Herbinix hemicellulosilytica</name>
    <dbReference type="NCBI Taxonomy" id="1564487"/>
    <lineage>
        <taxon>Bacteria</taxon>
        <taxon>Bacillati</taxon>
        <taxon>Bacillota</taxon>
        <taxon>Clostridia</taxon>
        <taxon>Lachnospirales</taxon>
        <taxon>Lachnospiraceae</taxon>
        <taxon>Herbinix</taxon>
    </lineage>
</organism>
<evidence type="ECO:0000256" key="1">
    <source>
        <dbReference type="SAM" id="Coils"/>
    </source>
</evidence>
<name>A0A0H5SGJ9_HERHM</name>
<dbReference type="Gene3D" id="3.90.20.10">
    <property type="match status" value="1"/>
</dbReference>
<gene>
    <name evidence="2" type="ORF">HHT355_1378</name>
</gene>
<feature type="coiled-coil region" evidence="1">
    <location>
        <begin position="38"/>
        <end position="82"/>
    </location>
</feature>
<dbReference type="OrthoDB" id="2187587at2"/>
<evidence type="ECO:0000313" key="3">
    <source>
        <dbReference type="Proteomes" id="UP000236497"/>
    </source>
</evidence>
<sequence length="86" mass="9908">MDSAIIVALITGGMSLAGTLAGSYFSHKKSTALITYRLEQLEKKVEVHNRVIERTYELEKRCDVYDEKFKVANNRIKDLEERMDVK</sequence>
<protein>
    <submittedName>
        <fullName evidence="2">Uncharacterized protein</fullName>
    </submittedName>
</protein>
<evidence type="ECO:0000313" key="2">
    <source>
        <dbReference type="EMBL" id="CRZ34579.1"/>
    </source>
</evidence>
<dbReference type="RefSeq" id="WP_103202675.1">
    <property type="nucleotide sequence ID" value="NZ_CVTD020000015.1"/>
</dbReference>